<dbReference type="NCBIfam" id="TIGR00756">
    <property type="entry name" value="PPR"/>
    <property type="match status" value="6"/>
</dbReference>
<proteinExistence type="inferred from homology"/>
<evidence type="ECO:0000313" key="4">
    <source>
        <dbReference type="EMBL" id="KAG2410305.1"/>
    </source>
</evidence>
<evidence type="ECO:0000256" key="3">
    <source>
        <dbReference type="PROSITE-ProRule" id="PRU00708"/>
    </source>
</evidence>
<feature type="repeat" description="PPR" evidence="3">
    <location>
        <begin position="280"/>
        <end position="314"/>
    </location>
</feature>
<dbReference type="InterPro" id="IPR050667">
    <property type="entry name" value="PPR-containing_protein"/>
</dbReference>
<dbReference type="EMBL" id="JABFOF010000001">
    <property type="protein sequence ID" value="KAG2410305.1"/>
    <property type="molecule type" value="Genomic_DNA"/>
</dbReference>
<dbReference type="Pfam" id="PF12854">
    <property type="entry name" value="PPR_1"/>
    <property type="match status" value="1"/>
</dbReference>
<dbReference type="InterPro" id="IPR002885">
    <property type="entry name" value="PPR_rpt"/>
</dbReference>
<dbReference type="Pfam" id="PF01535">
    <property type="entry name" value="PPR"/>
    <property type="match status" value="1"/>
</dbReference>
<sequence>MSPPLPSIALSFLNHLHRTGFPHTLSTYAAITKMFAFWNLPRKLDSPFLHLITLSKHHLLPLHLFQLFEILFQDFDHHNHYLLRAFGGFVKTCVSLDMFVEAIDFLFQIGRRGIVPDVLTCNFLFNRLVEQGEVDKALAVFEQLKRFGFRPNCYSYAIVIKALCEKGDSSQAGCVFEEMETYIEGFCNKHKFAIGYKLLKEWTKSNAPLEVYAYTAVVRGFCNEMKLDEAQGVLDDMERQGLVPDVSVYSALIEGYCKGHNLSEAQGVLDDIERQGLVPDVSVYSALIKGYCEAHNLSEALALHDKMISKGVKTNRVIFGYILFCLCEMDLTFFKLGKVEDAIEMSEDMKRRGVALDLKHYTTFIKGCCLQGDLVSRNGHVCEALKFLQSEGVKPNSTTHKLIIENLCSVGKVLEAEAYFNSLEDKSIEIYSAMVNGYCEADLVKKAYEIFLELLNQGDMANNASCSKLITKFCMTGDTEKANMYQL</sequence>
<feature type="repeat" description="PPR" evidence="3">
    <location>
        <begin position="245"/>
        <end position="279"/>
    </location>
</feature>
<comment type="similarity">
    <text evidence="1">Belongs to the PPR family. P subfamily.</text>
</comment>
<comment type="caution">
    <text evidence="4">The sequence shown here is derived from an EMBL/GenBank/DDBJ whole genome shotgun (WGS) entry which is preliminary data.</text>
</comment>
<reference evidence="4 5" key="1">
    <citation type="submission" date="2020-05" db="EMBL/GenBank/DDBJ databases">
        <title>Vigna angularis (adzuki bean) Var. LongXiaoDou No. 4 denovo assembly.</title>
        <authorList>
            <person name="Xiang H."/>
        </authorList>
    </citation>
    <scope>NUCLEOTIDE SEQUENCE [LARGE SCALE GENOMIC DNA]</scope>
    <source>
        <tissue evidence="4">Leaf</tissue>
    </source>
</reference>
<name>A0A8T0LIK8_PHAAN</name>
<feature type="repeat" description="PPR" evidence="3">
    <location>
        <begin position="210"/>
        <end position="244"/>
    </location>
</feature>
<accession>A0A8T0LIK8</accession>
<gene>
    <name evidence="4" type="ORF">HKW66_Vig0009700</name>
</gene>
<dbReference type="PANTHER" id="PTHR47939:SF13">
    <property type="entry name" value="OS03G0201400 PROTEIN"/>
    <property type="match status" value="1"/>
</dbReference>
<dbReference type="InterPro" id="IPR011990">
    <property type="entry name" value="TPR-like_helical_dom_sf"/>
</dbReference>
<dbReference type="Gene3D" id="1.25.40.10">
    <property type="entry name" value="Tetratricopeptide repeat domain"/>
    <property type="match status" value="3"/>
</dbReference>
<keyword evidence="2" id="KW-0677">Repeat</keyword>
<dbReference type="AlphaFoldDB" id="A0A8T0LIK8"/>
<dbReference type="Proteomes" id="UP000743370">
    <property type="component" value="Unassembled WGS sequence"/>
</dbReference>
<dbReference type="PROSITE" id="PS51375">
    <property type="entry name" value="PPR"/>
    <property type="match status" value="5"/>
</dbReference>
<evidence type="ECO:0000256" key="1">
    <source>
        <dbReference type="ARBA" id="ARBA00007626"/>
    </source>
</evidence>
<organism evidence="4 5">
    <name type="scientific">Phaseolus angularis</name>
    <name type="common">Azuki bean</name>
    <name type="synonym">Vigna angularis</name>
    <dbReference type="NCBI Taxonomy" id="3914"/>
    <lineage>
        <taxon>Eukaryota</taxon>
        <taxon>Viridiplantae</taxon>
        <taxon>Streptophyta</taxon>
        <taxon>Embryophyta</taxon>
        <taxon>Tracheophyta</taxon>
        <taxon>Spermatophyta</taxon>
        <taxon>Magnoliopsida</taxon>
        <taxon>eudicotyledons</taxon>
        <taxon>Gunneridae</taxon>
        <taxon>Pentapetalae</taxon>
        <taxon>rosids</taxon>
        <taxon>fabids</taxon>
        <taxon>Fabales</taxon>
        <taxon>Fabaceae</taxon>
        <taxon>Papilionoideae</taxon>
        <taxon>50 kb inversion clade</taxon>
        <taxon>NPAAA clade</taxon>
        <taxon>indigoferoid/millettioid clade</taxon>
        <taxon>Phaseoleae</taxon>
        <taxon>Vigna</taxon>
    </lineage>
</organism>
<dbReference type="PANTHER" id="PTHR47939">
    <property type="entry name" value="MEMBRANE-ASSOCIATED SALT-INDUCIBLE PROTEIN-LIKE"/>
    <property type="match status" value="1"/>
</dbReference>
<dbReference type="Pfam" id="PF13041">
    <property type="entry name" value="PPR_2"/>
    <property type="match status" value="3"/>
</dbReference>
<evidence type="ECO:0000256" key="2">
    <source>
        <dbReference type="ARBA" id="ARBA00022737"/>
    </source>
</evidence>
<protein>
    <submittedName>
        <fullName evidence="4">Pentatricopeptide repeat-containing protein</fullName>
    </submittedName>
</protein>
<feature type="repeat" description="PPR" evidence="3">
    <location>
        <begin position="427"/>
        <end position="461"/>
    </location>
</feature>
<feature type="repeat" description="PPR" evidence="3">
    <location>
        <begin position="117"/>
        <end position="151"/>
    </location>
</feature>
<evidence type="ECO:0000313" key="5">
    <source>
        <dbReference type="Proteomes" id="UP000743370"/>
    </source>
</evidence>